<accession>A0A811QMR1</accession>
<name>A0A811QMR1_9POAL</name>
<sequence length="179" mass="19529">MGAERRREQITEEVSYHQTGAAPSRTCTWRATAVRRDPSRYVEEGEHVRIRASCLASVSWSARNTCSMVPGPAFCTGSYPASVPGPLRLAEGWNVEAGAARGTHRVGSRAPSWRWWRDSGGGRGVGLLGEGERLRKGAGGEARRDRRWVGEKASASGDGGGLFWREARGKGKNYKNNDI</sequence>
<comment type="caution">
    <text evidence="2">The sequence shown here is derived from an EMBL/GenBank/DDBJ whole genome shotgun (WGS) entry which is preliminary data.</text>
</comment>
<reference evidence="2" key="1">
    <citation type="submission" date="2020-10" db="EMBL/GenBank/DDBJ databases">
        <authorList>
            <person name="Han B."/>
            <person name="Lu T."/>
            <person name="Zhao Q."/>
            <person name="Huang X."/>
            <person name="Zhao Y."/>
        </authorList>
    </citation>
    <scope>NUCLEOTIDE SEQUENCE</scope>
</reference>
<evidence type="ECO:0000313" key="2">
    <source>
        <dbReference type="EMBL" id="CAD6260414.1"/>
    </source>
</evidence>
<feature type="region of interest" description="Disordered" evidence="1">
    <location>
        <begin position="136"/>
        <end position="179"/>
    </location>
</feature>
<proteinExistence type="predicted"/>
<feature type="compositionally biased region" description="Basic and acidic residues" evidence="1">
    <location>
        <begin position="165"/>
        <end position="179"/>
    </location>
</feature>
<protein>
    <submittedName>
        <fullName evidence="2">Uncharacterized protein</fullName>
    </submittedName>
</protein>
<evidence type="ECO:0000313" key="3">
    <source>
        <dbReference type="Proteomes" id="UP000604825"/>
    </source>
</evidence>
<dbReference type="EMBL" id="CAJGYO010000011">
    <property type="protein sequence ID" value="CAD6260414.1"/>
    <property type="molecule type" value="Genomic_DNA"/>
</dbReference>
<dbReference type="Proteomes" id="UP000604825">
    <property type="component" value="Unassembled WGS sequence"/>
</dbReference>
<feature type="compositionally biased region" description="Basic and acidic residues" evidence="1">
    <location>
        <begin position="141"/>
        <end position="150"/>
    </location>
</feature>
<gene>
    <name evidence="2" type="ORF">NCGR_LOCUS43848</name>
</gene>
<dbReference type="AlphaFoldDB" id="A0A811QMR1"/>
<evidence type="ECO:0000256" key="1">
    <source>
        <dbReference type="SAM" id="MobiDB-lite"/>
    </source>
</evidence>
<organism evidence="2 3">
    <name type="scientific">Miscanthus lutarioriparius</name>
    <dbReference type="NCBI Taxonomy" id="422564"/>
    <lineage>
        <taxon>Eukaryota</taxon>
        <taxon>Viridiplantae</taxon>
        <taxon>Streptophyta</taxon>
        <taxon>Embryophyta</taxon>
        <taxon>Tracheophyta</taxon>
        <taxon>Spermatophyta</taxon>
        <taxon>Magnoliopsida</taxon>
        <taxon>Liliopsida</taxon>
        <taxon>Poales</taxon>
        <taxon>Poaceae</taxon>
        <taxon>PACMAD clade</taxon>
        <taxon>Panicoideae</taxon>
        <taxon>Andropogonodae</taxon>
        <taxon>Andropogoneae</taxon>
        <taxon>Saccharinae</taxon>
        <taxon>Miscanthus</taxon>
    </lineage>
</organism>
<keyword evidence="3" id="KW-1185">Reference proteome</keyword>